<feature type="coiled-coil region" evidence="1">
    <location>
        <begin position="303"/>
        <end position="337"/>
    </location>
</feature>
<keyword evidence="1" id="KW-0175">Coiled coil</keyword>
<proteinExistence type="predicted"/>
<evidence type="ECO:0000313" key="2">
    <source>
        <dbReference type="EMBL" id="QHU23431.1"/>
    </source>
</evidence>
<reference evidence="2" key="1">
    <citation type="journal article" date="2020" name="Nature">
        <title>Giant virus diversity and host interactions through global metagenomics.</title>
        <authorList>
            <person name="Schulz F."/>
            <person name="Roux S."/>
            <person name="Paez-Espino D."/>
            <person name="Jungbluth S."/>
            <person name="Walsh D.A."/>
            <person name="Denef V.J."/>
            <person name="McMahon K.D."/>
            <person name="Konstantinidis K.T."/>
            <person name="Eloe-Fadrosh E.A."/>
            <person name="Kyrpides N.C."/>
            <person name="Woyke T."/>
        </authorList>
    </citation>
    <scope>NUCLEOTIDE SEQUENCE</scope>
    <source>
        <strain evidence="2">GVMAG-S-ERX555907-94</strain>
    </source>
</reference>
<dbReference type="AlphaFoldDB" id="A0A6C0L1V8"/>
<name>A0A6C0L1V8_9ZZZZ</name>
<feature type="coiled-coil region" evidence="1">
    <location>
        <begin position="48"/>
        <end position="123"/>
    </location>
</feature>
<organism evidence="2">
    <name type="scientific">viral metagenome</name>
    <dbReference type="NCBI Taxonomy" id="1070528"/>
    <lineage>
        <taxon>unclassified sequences</taxon>
        <taxon>metagenomes</taxon>
        <taxon>organismal metagenomes</taxon>
    </lineage>
</organism>
<sequence>MFHNYSERVQEIIIELGCSMYKQLGFDTLTEEEIILKYNHGANAELIRETYEERISHLEESYAEKLNLEHKMSNDTIDSLRKRISENDKISDLKVNEIVLHQEKVHNLEKEQLYNEIKHLQKNKDVQEFLEERFCDKTDFENPTEQGDHVENMFNEIVNSQLPFDDKATIDDTSTSGGSGDRIIRFSNGFVLMIEVKNKGIIKKTDIDEFQTHYTKDLKEKKIDCALFFSYRTTTIPNICKALVNRYFDNERVVYFGTNDNLTPQEKRERMIQCIEEIYIKFSDKKGKEKDNGSNVSLYNEHLRVLKEQKIDYQTKIKDSEKNVVTYNERLSKIDRQMNMLCREIQINKVDVDKSLLDDKIYKAQLIERIKQWRETSPNGQKKEWKKHIKLEIEMSDYDHAKLKTIRVTDLQ</sequence>
<dbReference type="EMBL" id="MN741029">
    <property type="protein sequence ID" value="QHU23431.1"/>
    <property type="molecule type" value="Genomic_DNA"/>
</dbReference>
<protein>
    <submittedName>
        <fullName evidence="2">Uncharacterized protein</fullName>
    </submittedName>
</protein>
<accession>A0A6C0L1V8</accession>
<evidence type="ECO:0000256" key="1">
    <source>
        <dbReference type="SAM" id="Coils"/>
    </source>
</evidence>